<proteinExistence type="predicted"/>
<reference evidence="1" key="1">
    <citation type="submission" date="2023-03" db="EMBL/GenBank/DDBJ databases">
        <title>Chromosome-level genomes of two armyworms, Mythimna separata and Mythimna loreyi, provide insights into the biosynthesis and reception of sex pheromones.</title>
        <authorList>
            <person name="Zhao H."/>
        </authorList>
    </citation>
    <scope>NUCLEOTIDE SEQUENCE</scope>
    <source>
        <strain evidence="1">BeijingLab</strain>
    </source>
</reference>
<protein>
    <submittedName>
        <fullName evidence="1">Uncharacterized protein</fullName>
    </submittedName>
</protein>
<organism evidence="1 2">
    <name type="scientific">Mythimna loreyi</name>
    <dbReference type="NCBI Taxonomy" id="667449"/>
    <lineage>
        <taxon>Eukaryota</taxon>
        <taxon>Metazoa</taxon>
        <taxon>Ecdysozoa</taxon>
        <taxon>Arthropoda</taxon>
        <taxon>Hexapoda</taxon>
        <taxon>Insecta</taxon>
        <taxon>Pterygota</taxon>
        <taxon>Neoptera</taxon>
        <taxon>Endopterygota</taxon>
        <taxon>Lepidoptera</taxon>
        <taxon>Glossata</taxon>
        <taxon>Ditrysia</taxon>
        <taxon>Noctuoidea</taxon>
        <taxon>Noctuidae</taxon>
        <taxon>Noctuinae</taxon>
        <taxon>Hadenini</taxon>
        <taxon>Mythimna</taxon>
    </lineage>
</organism>
<evidence type="ECO:0000313" key="2">
    <source>
        <dbReference type="Proteomes" id="UP001231649"/>
    </source>
</evidence>
<dbReference type="Proteomes" id="UP001231649">
    <property type="component" value="Chromosome 27"/>
</dbReference>
<comment type="caution">
    <text evidence="1">The sequence shown here is derived from an EMBL/GenBank/DDBJ whole genome shotgun (WGS) entry which is preliminary data.</text>
</comment>
<dbReference type="EMBL" id="CM056803">
    <property type="protein sequence ID" value="KAJ8707400.1"/>
    <property type="molecule type" value="Genomic_DNA"/>
</dbReference>
<keyword evidence="2" id="KW-1185">Reference proteome</keyword>
<accession>A0ACC2Q445</accession>
<evidence type="ECO:0000313" key="1">
    <source>
        <dbReference type="EMBL" id="KAJ8707400.1"/>
    </source>
</evidence>
<sequence>MWKPTLILATIALSTIPLTSGDLIQRPTIRPPLPKKLPIDLQHQRIPRGIYDPPPYTYEGDVPKELPTADDHIFRSITADVKANLHARNARSLNNPKTLPELEDYPKTFRNFRVFKGFGKKRIARGVTLPGPDFEVPKIPFIPKGGFPWDREQFDRVPEHRRLIG</sequence>
<name>A0ACC2Q445_9NEOP</name>
<gene>
    <name evidence="1" type="ORF">PYW08_010652</name>
</gene>